<feature type="compositionally biased region" description="Low complexity" evidence="2">
    <location>
        <begin position="337"/>
        <end position="347"/>
    </location>
</feature>
<dbReference type="SUPFAM" id="SSF48726">
    <property type="entry name" value="Immunoglobulin"/>
    <property type="match status" value="1"/>
</dbReference>
<accession>B4N9W0</accession>
<keyword evidence="5" id="KW-1185">Reference proteome</keyword>
<sequence length="356" mass="40384">MKQDDDEDDDDAEAEAEMLEEGGVVISLVQNIDDNVMRAHGSDTLHLSSLSVPRIIDVAQKAKLFCSYEMGNRTLNSVKWYKDGQEFFRYSPVTPPTTNWFPVKGVTIADGSSHCNQFICNVELEKLNVHSSGQYRCEVSGDAPEFKLIDQTANMTVGVLPKFDPYITGVRHAYKYRDTLVANCSSEWSSPVAKLTWYINNKTAPLASLEPQINEITRNIQGFTVYASHLQLRIHIEDQRFILKSEMLELRCIADIMGLASLRRENRVRTTILALKDTGYNQRLMESGSSVAVRSETRPRCELPLVLSPRRRRHGWELELDFEFLLPQTNSNRPSIDTNNNKNNSDNDIQHQGSPS</sequence>
<proteinExistence type="predicted"/>
<evidence type="ECO:0000256" key="1">
    <source>
        <dbReference type="ARBA" id="ARBA00023157"/>
    </source>
</evidence>
<gene>
    <name evidence="4" type="primary">Dwil\GK10866</name>
    <name evidence="4" type="ORF">Dwil_GK10866</name>
</gene>
<keyword evidence="1" id="KW-1015">Disulfide bond</keyword>
<dbReference type="OrthoDB" id="7375975at2759"/>
<dbReference type="Gene3D" id="2.60.40.10">
    <property type="entry name" value="Immunoglobulins"/>
    <property type="match status" value="1"/>
</dbReference>
<evidence type="ECO:0000313" key="5">
    <source>
        <dbReference type="Proteomes" id="UP000007798"/>
    </source>
</evidence>
<dbReference type="InterPro" id="IPR036179">
    <property type="entry name" value="Ig-like_dom_sf"/>
</dbReference>
<evidence type="ECO:0000259" key="3">
    <source>
        <dbReference type="PROSITE" id="PS50835"/>
    </source>
</evidence>
<dbReference type="InterPro" id="IPR007110">
    <property type="entry name" value="Ig-like_dom"/>
</dbReference>
<dbReference type="HOGENOM" id="CLU_046048_1_0_1"/>
<dbReference type="EMBL" id="CH964232">
    <property type="protein sequence ID" value="EDW81715.2"/>
    <property type="molecule type" value="Genomic_DNA"/>
</dbReference>
<dbReference type="Proteomes" id="UP000007798">
    <property type="component" value="Unassembled WGS sequence"/>
</dbReference>
<evidence type="ECO:0000256" key="2">
    <source>
        <dbReference type="SAM" id="MobiDB-lite"/>
    </source>
</evidence>
<dbReference type="PANTHER" id="PTHR21261">
    <property type="entry name" value="BEAT PROTEIN"/>
    <property type="match status" value="1"/>
</dbReference>
<evidence type="ECO:0000313" key="4">
    <source>
        <dbReference type="EMBL" id="EDW81715.2"/>
    </source>
</evidence>
<dbReference type="PROSITE" id="PS50835">
    <property type="entry name" value="IG_LIKE"/>
    <property type="match status" value="1"/>
</dbReference>
<feature type="region of interest" description="Disordered" evidence="2">
    <location>
        <begin position="331"/>
        <end position="356"/>
    </location>
</feature>
<dbReference type="STRING" id="7260.B4N9W0"/>
<dbReference type="InParanoid" id="B4N9W0"/>
<dbReference type="eggNOG" id="ENOG502SS6B">
    <property type="taxonomic scope" value="Eukaryota"/>
</dbReference>
<name>B4N9W0_DROWI</name>
<dbReference type="InterPro" id="IPR013162">
    <property type="entry name" value="CD80_C2-set"/>
</dbReference>
<dbReference type="Pfam" id="PF08205">
    <property type="entry name" value="C2-set_2"/>
    <property type="match status" value="1"/>
</dbReference>
<feature type="domain" description="Ig-like" evidence="3">
    <location>
        <begin position="60"/>
        <end position="156"/>
    </location>
</feature>
<protein>
    <recommendedName>
        <fullName evidence="3">Ig-like domain-containing protein</fullName>
    </recommendedName>
</protein>
<organism evidence="4 5">
    <name type="scientific">Drosophila willistoni</name>
    <name type="common">Fruit fly</name>
    <dbReference type="NCBI Taxonomy" id="7260"/>
    <lineage>
        <taxon>Eukaryota</taxon>
        <taxon>Metazoa</taxon>
        <taxon>Ecdysozoa</taxon>
        <taxon>Arthropoda</taxon>
        <taxon>Hexapoda</taxon>
        <taxon>Insecta</taxon>
        <taxon>Pterygota</taxon>
        <taxon>Neoptera</taxon>
        <taxon>Endopterygota</taxon>
        <taxon>Diptera</taxon>
        <taxon>Brachycera</taxon>
        <taxon>Muscomorpha</taxon>
        <taxon>Ephydroidea</taxon>
        <taxon>Drosophilidae</taxon>
        <taxon>Drosophila</taxon>
        <taxon>Sophophora</taxon>
    </lineage>
</organism>
<dbReference type="InterPro" id="IPR013783">
    <property type="entry name" value="Ig-like_fold"/>
</dbReference>
<dbReference type="AlphaFoldDB" id="B4N9W0"/>
<dbReference type="FunFam" id="2.60.40.10:FF:000437">
    <property type="entry name" value="Beat-IIIc, isoform A"/>
    <property type="match status" value="1"/>
</dbReference>
<reference evidence="4 5" key="1">
    <citation type="journal article" date="2007" name="Nature">
        <title>Evolution of genes and genomes on the Drosophila phylogeny.</title>
        <authorList>
            <consortium name="Drosophila 12 Genomes Consortium"/>
            <person name="Clark A.G."/>
            <person name="Eisen M.B."/>
            <person name="Smith D.R."/>
            <person name="Bergman C.M."/>
            <person name="Oliver B."/>
            <person name="Markow T.A."/>
            <person name="Kaufman T.C."/>
            <person name="Kellis M."/>
            <person name="Gelbart W."/>
            <person name="Iyer V.N."/>
            <person name="Pollard D.A."/>
            <person name="Sackton T.B."/>
            <person name="Larracuente A.M."/>
            <person name="Singh N.D."/>
            <person name="Abad J.P."/>
            <person name="Abt D.N."/>
            <person name="Adryan B."/>
            <person name="Aguade M."/>
            <person name="Akashi H."/>
            <person name="Anderson W.W."/>
            <person name="Aquadro C.F."/>
            <person name="Ardell D.H."/>
            <person name="Arguello R."/>
            <person name="Artieri C.G."/>
            <person name="Barbash D.A."/>
            <person name="Barker D."/>
            <person name="Barsanti P."/>
            <person name="Batterham P."/>
            <person name="Batzoglou S."/>
            <person name="Begun D."/>
            <person name="Bhutkar A."/>
            <person name="Blanco E."/>
            <person name="Bosak S.A."/>
            <person name="Bradley R.K."/>
            <person name="Brand A.D."/>
            <person name="Brent M.R."/>
            <person name="Brooks A.N."/>
            <person name="Brown R.H."/>
            <person name="Butlin R.K."/>
            <person name="Caggese C."/>
            <person name="Calvi B.R."/>
            <person name="Bernardo de Carvalho A."/>
            <person name="Caspi A."/>
            <person name="Castrezana S."/>
            <person name="Celniker S.E."/>
            <person name="Chang J.L."/>
            <person name="Chapple C."/>
            <person name="Chatterji S."/>
            <person name="Chinwalla A."/>
            <person name="Civetta A."/>
            <person name="Clifton S.W."/>
            <person name="Comeron J.M."/>
            <person name="Costello J.C."/>
            <person name="Coyne J.A."/>
            <person name="Daub J."/>
            <person name="David R.G."/>
            <person name="Delcher A.L."/>
            <person name="Delehaunty K."/>
            <person name="Do C.B."/>
            <person name="Ebling H."/>
            <person name="Edwards K."/>
            <person name="Eickbush T."/>
            <person name="Evans J.D."/>
            <person name="Filipski A."/>
            <person name="Findeiss S."/>
            <person name="Freyhult E."/>
            <person name="Fulton L."/>
            <person name="Fulton R."/>
            <person name="Garcia A.C."/>
            <person name="Gardiner A."/>
            <person name="Garfield D.A."/>
            <person name="Garvin B.E."/>
            <person name="Gibson G."/>
            <person name="Gilbert D."/>
            <person name="Gnerre S."/>
            <person name="Godfrey J."/>
            <person name="Good R."/>
            <person name="Gotea V."/>
            <person name="Gravely B."/>
            <person name="Greenberg A.J."/>
            <person name="Griffiths-Jones S."/>
            <person name="Gross S."/>
            <person name="Guigo R."/>
            <person name="Gustafson E.A."/>
            <person name="Haerty W."/>
            <person name="Hahn M.W."/>
            <person name="Halligan D.L."/>
            <person name="Halpern A.L."/>
            <person name="Halter G.M."/>
            <person name="Han M.V."/>
            <person name="Heger A."/>
            <person name="Hillier L."/>
            <person name="Hinrichs A.S."/>
            <person name="Holmes I."/>
            <person name="Hoskins R.A."/>
            <person name="Hubisz M.J."/>
            <person name="Hultmark D."/>
            <person name="Huntley M.A."/>
            <person name="Jaffe D.B."/>
            <person name="Jagadeeshan S."/>
            <person name="Jeck W.R."/>
            <person name="Johnson J."/>
            <person name="Jones C.D."/>
            <person name="Jordan W.C."/>
            <person name="Karpen G.H."/>
            <person name="Kataoka E."/>
            <person name="Keightley P.D."/>
            <person name="Kheradpour P."/>
            <person name="Kirkness E.F."/>
            <person name="Koerich L.B."/>
            <person name="Kristiansen K."/>
            <person name="Kudrna D."/>
            <person name="Kulathinal R.J."/>
            <person name="Kumar S."/>
            <person name="Kwok R."/>
            <person name="Lander E."/>
            <person name="Langley C.H."/>
            <person name="Lapoint R."/>
            <person name="Lazzaro B.P."/>
            <person name="Lee S.J."/>
            <person name="Levesque L."/>
            <person name="Li R."/>
            <person name="Lin C.F."/>
            <person name="Lin M.F."/>
            <person name="Lindblad-Toh K."/>
            <person name="Llopart A."/>
            <person name="Long M."/>
            <person name="Low L."/>
            <person name="Lozovsky E."/>
            <person name="Lu J."/>
            <person name="Luo M."/>
            <person name="Machado C.A."/>
            <person name="Makalowski W."/>
            <person name="Marzo M."/>
            <person name="Matsuda M."/>
            <person name="Matzkin L."/>
            <person name="McAllister B."/>
            <person name="McBride C.S."/>
            <person name="McKernan B."/>
            <person name="McKernan K."/>
            <person name="Mendez-Lago M."/>
            <person name="Minx P."/>
            <person name="Mollenhauer M.U."/>
            <person name="Montooth K."/>
            <person name="Mount S.M."/>
            <person name="Mu X."/>
            <person name="Myers E."/>
            <person name="Negre B."/>
            <person name="Newfeld S."/>
            <person name="Nielsen R."/>
            <person name="Noor M.A."/>
            <person name="O'Grady P."/>
            <person name="Pachter L."/>
            <person name="Papaceit M."/>
            <person name="Parisi M.J."/>
            <person name="Parisi M."/>
            <person name="Parts L."/>
            <person name="Pedersen J.S."/>
            <person name="Pesole G."/>
            <person name="Phillippy A.M."/>
            <person name="Ponting C.P."/>
            <person name="Pop M."/>
            <person name="Porcelli D."/>
            <person name="Powell J.R."/>
            <person name="Prohaska S."/>
            <person name="Pruitt K."/>
            <person name="Puig M."/>
            <person name="Quesneville H."/>
            <person name="Ram K.R."/>
            <person name="Rand D."/>
            <person name="Rasmussen M.D."/>
            <person name="Reed L.K."/>
            <person name="Reenan R."/>
            <person name="Reily A."/>
            <person name="Remington K.A."/>
            <person name="Rieger T.T."/>
            <person name="Ritchie M.G."/>
            <person name="Robin C."/>
            <person name="Rogers Y.H."/>
            <person name="Rohde C."/>
            <person name="Rozas J."/>
            <person name="Rubenfield M.J."/>
            <person name="Ruiz A."/>
            <person name="Russo S."/>
            <person name="Salzberg S.L."/>
            <person name="Sanchez-Gracia A."/>
            <person name="Saranga D.J."/>
            <person name="Sato H."/>
            <person name="Schaeffer S.W."/>
            <person name="Schatz M.C."/>
            <person name="Schlenke T."/>
            <person name="Schwartz R."/>
            <person name="Segarra C."/>
            <person name="Singh R.S."/>
            <person name="Sirot L."/>
            <person name="Sirota M."/>
            <person name="Sisneros N.B."/>
            <person name="Smith C.D."/>
            <person name="Smith T.F."/>
            <person name="Spieth J."/>
            <person name="Stage D.E."/>
            <person name="Stark A."/>
            <person name="Stephan W."/>
            <person name="Strausberg R.L."/>
            <person name="Strempel S."/>
            <person name="Sturgill D."/>
            <person name="Sutton G."/>
            <person name="Sutton G.G."/>
            <person name="Tao W."/>
            <person name="Teichmann S."/>
            <person name="Tobari Y.N."/>
            <person name="Tomimura Y."/>
            <person name="Tsolas J.M."/>
            <person name="Valente V.L."/>
            <person name="Venter E."/>
            <person name="Venter J.C."/>
            <person name="Vicario S."/>
            <person name="Vieira F.G."/>
            <person name="Vilella A.J."/>
            <person name="Villasante A."/>
            <person name="Walenz B."/>
            <person name="Wang J."/>
            <person name="Wasserman M."/>
            <person name="Watts T."/>
            <person name="Wilson D."/>
            <person name="Wilson R.K."/>
            <person name="Wing R.A."/>
            <person name="Wolfner M.F."/>
            <person name="Wong A."/>
            <person name="Wong G.K."/>
            <person name="Wu C.I."/>
            <person name="Wu G."/>
            <person name="Yamamoto D."/>
            <person name="Yang H.P."/>
            <person name="Yang S.P."/>
            <person name="Yorke J.A."/>
            <person name="Yoshida K."/>
            <person name="Zdobnov E."/>
            <person name="Zhang P."/>
            <person name="Zhang Y."/>
            <person name="Zimin A.V."/>
            <person name="Baldwin J."/>
            <person name="Abdouelleil A."/>
            <person name="Abdulkadir J."/>
            <person name="Abebe A."/>
            <person name="Abera B."/>
            <person name="Abreu J."/>
            <person name="Acer S.C."/>
            <person name="Aftuck L."/>
            <person name="Alexander A."/>
            <person name="An P."/>
            <person name="Anderson E."/>
            <person name="Anderson S."/>
            <person name="Arachi H."/>
            <person name="Azer M."/>
            <person name="Bachantsang P."/>
            <person name="Barry A."/>
            <person name="Bayul T."/>
            <person name="Berlin A."/>
            <person name="Bessette D."/>
            <person name="Bloom T."/>
            <person name="Blye J."/>
            <person name="Boguslavskiy L."/>
            <person name="Bonnet C."/>
            <person name="Boukhgalter B."/>
            <person name="Bourzgui I."/>
            <person name="Brown A."/>
            <person name="Cahill P."/>
            <person name="Channer S."/>
            <person name="Cheshatsang Y."/>
            <person name="Chuda L."/>
            <person name="Citroen M."/>
            <person name="Collymore A."/>
            <person name="Cooke P."/>
            <person name="Costello M."/>
            <person name="D'Aco K."/>
            <person name="Daza R."/>
            <person name="De Haan G."/>
            <person name="DeGray S."/>
            <person name="DeMaso C."/>
            <person name="Dhargay N."/>
            <person name="Dooley K."/>
            <person name="Dooley E."/>
            <person name="Doricent M."/>
            <person name="Dorje P."/>
            <person name="Dorjee K."/>
            <person name="Dupes A."/>
            <person name="Elong R."/>
            <person name="Falk J."/>
            <person name="Farina A."/>
            <person name="Faro S."/>
            <person name="Ferguson D."/>
            <person name="Fisher S."/>
            <person name="Foley C.D."/>
            <person name="Franke A."/>
            <person name="Friedrich D."/>
            <person name="Gadbois L."/>
            <person name="Gearin G."/>
            <person name="Gearin C.R."/>
            <person name="Giannoukos G."/>
            <person name="Goode T."/>
            <person name="Graham J."/>
            <person name="Grandbois E."/>
            <person name="Grewal S."/>
            <person name="Gyaltsen K."/>
            <person name="Hafez N."/>
            <person name="Hagos B."/>
            <person name="Hall J."/>
            <person name="Henson C."/>
            <person name="Hollinger A."/>
            <person name="Honan T."/>
            <person name="Huard M.D."/>
            <person name="Hughes L."/>
            <person name="Hurhula B."/>
            <person name="Husby M.E."/>
            <person name="Kamat A."/>
            <person name="Kanga B."/>
            <person name="Kashin S."/>
            <person name="Khazanovich D."/>
            <person name="Kisner P."/>
            <person name="Lance K."/>
            <person name="Lara M."/>
            <person name="Lee W."/>
            <person name="Lennon N."/>
            <person name="Letendre F."/>
            <person name="LeVine R."/>
            <person name="Lipovsky A."/>
            <person name="Liu X."/>
            <person name="Liu J."/>
            <person name="Liu S."/>
            <person name="Lokyitsang T."/>
            <person name="Lokyitsang Y."/>
            <person name="Lubonja R."/>
            <person name="Lui A."/>
            <person name="MacDonald P."/>
            <person name="Magnisalis V."/>
            <person name="Maru K."/>
            <person name="Matthews C."/>
            <person name="McCusker W."/>
            <person name="McDonough S."/>
            <person name="Mehta T."/>
            <person name="Meldrim J."/>
            <person name="Meneus L."/>
            <person name="Mihai O."/>
            <person name="Mihalev A."/>
            <person name="Mihova T."/>
            <person name="Mittelman R."/>
            <person name="Mlenga V."/>
            <person name="Montmayeur A."/>
            <person name="Mulrain L."/>
            <person name="Navidi A."/>
            <person name="Naylor J."/>
            <person name="Negash T."/>
            <person name="Nguyen T."/>
            <person name="Nguyen N."/>
            <person name="Nicol R."/>
            <person name="Norbu C."/>
            <person name="Norbu N."/>
            <person name="Novod N."/>
            <person name="O'Neill B."/>
            <person name="Osman S."/>
            <person name="Markiewicz E."/>
            <person name="Oyono O.L."/>
            <person name="Patti C."/>
            <person name="Phunkhang P."/>
            <person name="Pierre F."/>
            <person name="Priest M."/>
            <person name="Raghuraman S."/>
            <person name="Rege F."/>
            <person name="Reyes R."/>
            <person name="Rise C."/>
            <person name="Rogov P."/>
            <person name="Ross K."/>
            <person name="Ryan E."/>
            <person name="Settipalli S."/>
            <person name="Shea T."/>
            <person name="Sherpa N."/>
            <person name="Shi L."/>
            <person name="Shih D."/>
            <person name="Sparrow T."/>
            <person name="Spaulding J."/>
            <person name="Stalker J."/>
            <person name="Stange-Thomann N."/>
            <person name="Stavropoulos S."/>
            <person name="Stone C."/>
            <person name="Strader C."/>
            <person name="Tesfaye S."/>
            <person name="Thomson T."/>
            <person name="Thoulutsang Y."/>
            <person name="Thoulutsang D."/>
            <person name="Topham K."/>
            <person name="Topping I."/>
            <person name="Tsamla T."/>
            <person name="Vassiliev H."/>
            <person name="Vo A."/>
            <person name="Wangchuk T."/>
            <person name="Wangdi T."/>
            <person name="Weiand M."/>
            <person name="Wilkinson J."/>
            <person name="Wilson A."/>
            <person name="Yadav S."/>
            <person name="Young G."/>
            <person name="Yu Q."/>
            <person name="Zembek L."/>
            <person name="Zhong D."/>
            <person name="Zimmer A."/>
            <person name="Zwirko Z."/>
            <person name="Jaffe D.B."/>
            <person name="Alvarez P."/>
            <person name="Brockman W."/>
            <person name="Butler J."/>
            <person name="Chin C."/>
            <person name="Gnerre S."/>
            <person name="Grabherr M."/>
            <person name="Kleber M."/>
            <person name="Mauceli E."/>
            <person name="MacCallum I."/>
        </authorList>
    </citation>
    <scope>NUCLEOTIDE SEQUENCE [LARGE SCALE GENOMIC DNA]</scope>
    <source>
        <strain evidence="5">Tucson 14030-0811.24</strain>
    </source>
</reference>
<dbReference type="PANTHER" id="PTHR21261:SF5">
    <property type="entry name" value="BEATEN PATH VA, ISOFORM A-RELATED"/>
    <property type="match status" value="1"/>
</dbReference>